<comment type="similarity">
    <text evidence="1 2">Belongs to the DTD family.</text>
</comment>
<dbReference type="Pfam" id="PF02580">
    <property type="entry name" value="Tyr_Deacylase"/>
    <property type="match status" value="1"/>
</dbReference>
<evidence type="ECO:0000313" key="4">
    <source>
        <dbReference type="Proteomes" id="UP000246410"/>
    </source>
</evidence>
<dbReference type="NCBIfam" id="TIGR00256">
    <property type="entry name" value="D-aminoacyl-tRNA deacylase"/>
    <property type="match status" value="1"/>
</dbReference>
<accession>A0A317NQS4</accession>
<keyword evidence="2" id="KW-0694">RNA-binding</keyword>
<keyword evidence="2" id="KW-0820">tRNA-binding</keyword>
<feature type="short sequence motif" description="Gly-cisPro motif, important for rejection of L-amino acids" evidence="2">
    <location>
        <begin position="137"/>
        <end position="138"/>
    </location>
</feature>
<dbReference type="InterPro" id="IPR003732">
    <property type="entry name" value="Daa-tRNA_deacyls_DTD"/>
</dbReference>
<dbReference type="AlphaFoldDB" id="A0A317NQS4"/>
<comment type="subcellular location">
    <subcellularLocation>
        <location evidence="2">Cytoplasm</location>
    </subcellularLocation>
</comment>
<comment type="caution">
    <text evidence="3">The sequence shown here is derived from an EMBL/GenBank/DDBJ whole genome shotgun (WGS) entry which is preliminary data.</text>
</comment>
<keyword evidence="2" id="KW-0378">Hydrolase</keyword>
<dbReference type="EC" id="3.1.1.-" evidence="2"/>
<comment type="catalytic activity">
    <reaction evidence="2">
        <text>a D-aminoacyl-tRNA + H2O = a tRNA + a D-alpha-amino acid + H(+)</text>
        <dbReference type="Rhea" id="RHEA:13953"/>
        <dbReference type="Rhea" id="RHEA-COMP:10123"/>
        <dbReference type="Rhea" id="RHEA-COMP:10124"/>
        <dbReference type="ChEBI" id="CHEBI:15377"/>
        <dbReference type="ChEBI" id="CHEBI:15378"/>
        <dbReference type="ChEBI" id="CHEBI:59871"/>
        <dbReference type="ChEBI" id="CHEBI:78442"/>
        <dbReference type="ChEBI" id="CHEBI:79333"/>
        <dbReference type="EC" id="3.1.1.96"/>
    </reaction>
</comment>
<dbReference type="PANTHER" id="PTHR10472">
    <property type="entry name" value="D-TYROSYL-TRNA TYR DEACYLASE"/>
    <property type="match status" value="1"/>
</dbReference>
<reference evidence="3 4" key="1">
    <citation type="submission" date="2018-05" db="EMBL/GenBank/DDBJ databases">
        <title>Genomic Encyclopedia of Type Strains, Phase IV (KMG-IV): sequencing the most valuable type-strain genomes for metagenomic binning, comparative biology and taxonomic classification.</title>
        <authorList>
            <person name="Goeker M."/>
        </authorList>
    </citation>
    <scope>NUCLEOTIDE SEQUENCE [LARGE SCALE GENOMIC DNA]</scope>
    <source>
        <strain evidence="3 4">DSM 44717</strain>
    </source>
</reference>
<comment type="function">
    <text evidence="2">An aminoacyl-tRNA editing enzyme that deacylates mischarged D-aminoacyl-tRNAs. Also deacylates mischarged glycyl-tRNA(Ala), protecting cells against glycine mischarging by AlaRS. Acts via tRNA-based rather than protein-based catalysis; rejects L-amino acids rather than detecting D-amino acids in the active site. By recycling D-aminoacyl-tRNA to D-amino acids and free tRNA molecules, this enzyme counteracts the toxicity associated with the formation of D-aminoacyl-tRNA entities in vivo and helps enforce protein L-homochirality.</text>
</comment>
<dbReference type="EMBL" id="QGTL01000003">
    <property type="protein sequence ID" value="PWV77726.1"/>
    <property type="molecule type" value="Genomic_DNA"/>
</dbReference>
<proteinExistence type="inferred from homology"/>
<evidence type="ECO:0000256" key="2">
    <source>
        <dbReference type="HAMAP-Rule" id="MF_00518"/>
    </source>
</evidence>
<dbReference type="GO" id="GO:0019478">
    <property type="term" value="P:D-amino acid catabolic process"/>
    <property type="evidence" value="ECO:0007669"/>
    <property type="project" value="UniProtKB-UniRule"/>
</dbReference>
<sequence length="145" mass="15024">MLLQRVTSAEVTVDDEVVGRIDPAAAGCPHGLVALVGATHSDTEATAKALADKTWRLRILDGERSAADLGAPILVVSQFTLYANTAKGRRPSWNAAAPGPQAEPLVDAFAAALRELGAEVATGRFGAHMEIALTNDGPVTVLLEG</sequence>
<comment type="subunit">
    <text evidence="2">Homodimer.</text>
</comment>
<dbReference type="GO" id="GO:0051500">
    <property type="term" value="F:D-tyrosyl-tRNA(Tyr) deacylase activity"/>
    <property type="evidence" value="ECO:0007669"/>
    <property type="project" value="TreeGrafter"/>
</dbReference>
<dbReference type="InterPro" id="IPR023509">
    <property type="entry name" value="DTD-like_sf"/>
</dbReference>
<dbReference type="SUPFAM" id="SSF69500">
    <property type="entry name" value="DTD-like"/>
    <property type="match status" value="1"/>
</dbReference>
<comment type="domain">
    <text evidence="2">A Gly-cisPro motif from one monomer fits into the active site of the other monomer to allow specific chiral rejection of L-amino acids.</text>
</comment>
<dbReference type="GO" id="GO:0005737">
    <property type="term" value="C:cytoplasm"/>
    <property type="evidence" value="ECO:0007669"/>
    <property type="project" value="UniProtKB-SubCell"/>
</dbReference>
<dbReference type="Proteomes" id="UP000246410">
    <property type="component" value="Unassembled WGS sequence"/>
</dbReference>
<gene>
    <name evidence="2" type="primary">dtd</name>
    <name evidence="3" type="ORF">DFR69_103325</name>
</gene>
<evidence type="ECO:0000313" key="3">
    <source>
        <dbReference type="EMBL" id="PWV77726.1"/>
    </source>
</evidence>
<dbReference type="GO" id="GO:0043908">
    <property type="term" value="F:Ser(Gly)-tRNA(Ala) hydrolase activity"/>
    <property type="evidence" value="ECO:0007669"/>
    <property type="project" value="UniProtKB-UniRule"/>
</dbReference>
<organism evidence="3 4">
    <name type="scientific">Nocardia neocaledoniensis</name>
    <dbReference type="NCBI Taxonomy" id="236511"/>
    <lineage>
        <taxon>Bacteria</taxon>
        <taxon>Bacillati</taxon>
        <taxon>Actinomycetota</taxon>
        <taxon>Actinomycetes</taxon>
        <taxon>Mycobacteriales</taxon>
        <taxon>Nocardiaceae</taxon>
        <taxon>Nocardia</taxon>
    </lineage>
</organism>
<protein>
    <recommendedName>
        <fullName evidence="2">D-aminoacyl-tRNA deacylase</fullName>
        <shortName evidence="2">DTD</shortName>
        <ecNumber evidence="2">3.1.1.96</ecNumber>
    </recommendedName>
    <alternativeName>
        <fullName evidence="2">Gly-tRNA(Ala) deacylase</fullName>
        <ecNumber evidence="2">3.1.1.-</ecNumber>
    </alternativeName>
</protein>
<dbReference type="EC" id="3.1.1.96" evidence="2"/>
<evidence type="ECO:0000256" key="1">
    <source>
        <dbReference type="ARBA" id="ARBA00009673"/>
    </source>
</evidence>
<dbReference type="GO" id="GO:0000049">
    <property type="term" value="F:tRNA binding"/>
    <property type="evidence" value="ECO:0007669"/>
    <property type="project" value="UniProtKB-UniRule"/>
</dbReference>
<name>A0A317NQS4_9NOCA</name>
<keyword evidence="4" id="KW-1185">Reference proteome</keyword>
<dbReference type="HAMAP" id="MF_00518">
    <property type="entry name" value="Deacylase_Dtd"/>
    <property type="match status" value="1"/>
</dbReference>
<dbReference type="Gene3D" id="3.50.80.10">
    <property type="entry name" value="D-tyrosyl-tRNA(Tyr) deacylase"/>
    <property type="match status" value="1"/>
</dbReference>
<dbReference type="PANTHER" id="PTHR10472:SF5">
    <property type="entry name" value="D-AMINOACYL-TRNA DEACYLASE 1"/>
    <property type="match status" value="1"/>
</dbReference>
<comment type="catalytic activity">
    <reaction evidence="2">
        <text>glycyl-tRNA(Ala) + H2O = tRNA(Ala) + glycine + H(+)</text>
        <dbReference type="Rhea" id="RHEA:53744"/>
        <dbReference type="Rhea" id="RHEA-COMP:9657"/>
        <dbReference type="Rhea" id="RHEA-COMP:13640"/>
        <dbReference type="ChEBI" id="CHEBI:15377"/>
        <dbReference type="ChEBI" id="CHEBI:15378"/>
        <dbReference type="ChEBI" id="CHEBI:57305"/>
        <dbReference type="ChEBI" id="CHEBI:78442"/>
        <dbReference type="ChEBI" id="CHEBI:78522"/>
    </reaction>
</comment>
<dbReference type="GO" id="GO:0106026">
    <property type="term" value="F:Gly-tRNA(Ala) deacylase activity"/>
    <property type="evidence" value="ECO:0007669"/>
    <property type="project" value="UniProtKB-UniRule"/>
</dbReference>
<keyword evidence="2" id="KW-0963">Cytoplasm</keyword>